<dbReference type="Pfam" id="PF08352">
    <property type="entry name" value="oligo_HPY"/>
    <property type="match status" value="2"/>
</dbReference>
<sequence length="577" mass="60883">MMPGNVEDTLTGQVRLGTVVRVADLAISYAAGRTDVPVVRGVSFEIRAGRALGLVGESGSGKSTVARTLLAHLRRGSRIVGGAVEVAGDDVFALSPAATRELRGGTAAVVAQNAGQALTPSMRVGRQLREALESHGLPSEDERVEELIRLVRLPDPATIVRRYPHQLSGGQQQRIAIAMAVAARPRVLVLDEPTTALDVVTQAAVLTLIRDLARELGMAVLLVSHDLGVVSTMVDEIAVMRDGVIVEHRPTAELFASPEHPYTRELLAAIPDGPGSAGPAPAEDQVTPMVVADGLVVRYARGLPPAVSDVSFTIAPRETLAVVGESGSGKTTLATALAGLVPTESGTFRFQGDGVEGDLTSAVAGRSPALRRAVQLVFQNADTSLNPRRTVGAAIARPLKLFTGRASAERVGEILTEVGLSPDFAARLPNQLSGGQRQRVGIARALAADPQLVIADEITTALDVRVQAEILDLLAGLQRDKGLSCLFISHDLAVVRGVADRVAVMTGGRIVEIGPTERVFQGPNHPYTRQLLAATLEPGATELPRVEDVTATWRDAAGGGWRELGDGHRIRDWEDAR</sequence>
<evidence type="ECO:0000256" key="4">
    <source>
        <dbReference type="ARBA" id="ARBA00022840"/>
    </source>
</evidence>
<keyword evidence="2" id="KW-0813">Transport</keyword>
<dbReference type="GO" id="GO:0005524">
    <property type="term" value="F:ATP binding"/>
    <property type="evidence" value="ECO:0007669"/>
    <property type="project" value="UniProtKB-KW"/>
</dbReference>
<dbReference type="KEGG" id="cmi:CMM_0230"/>
<dbReference type="CDD" id="cd03257">
    <property type="entry name" value="ABC_NikE_OppD_transporters"/>
    <property type="match status" value="2"/>
</dbReference>
<evidence type="ECO:0000256" key="1">
    <source>
        <dbReference type="ARBA" id="ARBA00005417"/>
    </source>
</evidence>
<evidence type="ECO:0000256" key="2">
    <source>
        <dbReference type="ARBA" id="ARBA00022448"/>
    </source>
</evidence>
<keyword evidence="7" id="KW-1185">Reference proteome</keyword>
<protein>
    <submittedName>
        <fullName evidence="6">Peptide ABC transporter, ATP-binding protein</fullName>
    </submittedName>
</protein>
<dbReference type="RefSeq" id="WP_011931450.1">
    <property type="nucleotide sequence ID" value="NC_009480.1"/>
</dbReference>
<dbReference type="PROSITE" id="PS50893">
    <property type="entry name" value="ABC_TRANSPORTER_2"/>
    <property type="match status" value="2"/>
</dbReference>
<dbReference type="Pfam" id="PF00005">
    <property type="entry name" value="ABC_tran"/>
    <property type="match status" value="2"/>
</dbReference>
<proteinExistence type="inferred from homology"/>
<dbReference type="SMART" id="SM00382">
    <property type="entry name" value="AAA"/>
    <property type="match status" value="2"/>
</dbReference>
<evidence type="ECO:0000259" key="5">
    <source>
        <dbReference type="PROSITE" id="PS50893"/>
    </source>
</evidence>
<dbReference type="InterPro" id="IPR050319">
    <property type="entry name" value="ABC_transp_ATP-bind"/>
</dbReference>
<evidence type="ECO:0000256" key="3">
    <source>
        <dbReference type="ARBA" id="ARBA00022741"/>
    </source>
</evidence>
<feature type="domain" description="ABC transporter" evidence="5">
    <location>
        <begin position="20"/>
        <end position="267"/>
    </location>
</feature>
<dbReference type="PANTHER" id="PTHR43776">
    <property type="entry name" value="TRANSPORT ATP-BINDING PROTEIN"/>
    <property type="match status" value="1"/>
</dbReference>
<dbReference type="InterPro" id="IPR003593">
    <property type="entry name" value="AAA+_ATPase"/>
</dbReference>
<dbReference type="SUPFAM" id="SSF52540">
    <property type="entry name" value="P-loop containing nucleoside triphosphate hydrolases"/>
    <property type="match status" value="2"/>
</dbReference>
<gene>
    <name evidence="6" type="ordered locus">CMM_0230</name>
</gene>
<keyword evidence="3" id="KW-0547">Nucleotide-binding</keyword>
<evidence type="ECO:0000313" key="7">
    <source>
        <dbReference type="Proteomes" id="UP000001564"/>
    </source>
</evidence>
<dbReference type="EMBL" id="AM711867">
    <property type="protein sequence ID" value="CAN00252.1"/>
    <property type="molecule type" value="Genomic_DNA"/>
</dbReference>
<accession>A5CMG6</accession>
<dbReference type="NCBIfam" id="NF008453">
    <property type="entry name" value="PRK11308.1"/>
    <property type="match status" value="2"/>
</dbReference>
<reference evidence="6 7" key="1">
    <citation type="journal article" date="2008" name="J. Bacteriol.">
        <title>The genome sequence of the tomato-pathogenic actinomycete Clavibacter michiganensis subsp. michiganensis NCPPB382 reveals a large island involved in pathogenicity.</title>
        <authorList>
            <person name="Gartemann K.H."/>
            <person name="Abt B."/>
            <person name="Bekel T."/>
            <person name="Burger A."/>
            <person name="Engemann J."/>
            <person name="Flugel M."/>
            <person name="Gaigalat L."/>
            <person name="Goesmann A."/>
            <person name="Grafen I."/>
            <person name="Kalinowski J."/>
            <person name="Kaup O."/>
            <person name="Kirchner O."/>
            <person name="Krause L."/>
            <person name="Linke B."/>
            <person name="McHardy A."/>
            <person name="Meyer F."/>
            <person name="Pohle S."/>
            <person name="Ruckert C."/>
            <person name="Schneiker S."/>
            <person name="Zellermann E.M."/>
            <person name="Puhler A."/>
            <person name="Eichenlaub R."/>
            <person name="Kaiser O."/>
            <person name="Bartels D."/>
        </authorList>
    </citation>
    <scope>NUCLEOTIDE SEQUENCE [LARGE SCALE GENOMIC DNA]</scope>
    <source>
        <strain evidence="6 7">NCPPB 382</strain>
    </source>
</reference>
<dbReference type="Gene3D" id="3.40.50.300">
    <property type="entry name" value="P-loop containing nucleotide triphosphate hydrolases"/>
    <property type="match status" value="2"/>
</dbReference>
<dbReference type="InterPro" id="IPR017871">
    <property type="entry name" value="ABC_transporter-like_CS"/>
</dbReference>
<dbReference type="GO" id="GO:0015833">
    <property type="term" value="P:peptide transport"/>
    <property type="evidence" value="ECO:0007669"/>
    <property type="project" value="InterPro"/>
</dbReference>
<dbReference type="GO" id="GO:0016887">
    <property type="term" value="F:ATP hydrolysis activity"/>
    <property type="evidence" value="ECO:0007669"/>
    <property type="project" value="InterPro"/>
</dbReference>
<dbReference type="AlphaFoldDB" id="A5CMG6"/>
<dbReference type="OrthoDB" id="4008250at2"/>
<dbReference type="GO" id="GO:0055085">
    <property type="term" value="P:transmembrane transport"/>
    <property type="evidence" value="ECO:0007669"/>
    <property type="project" value="UniProtKB-ARBA"/>
</dbReference>
<feature type="domain" description="ABC transporter" evidence="5">
    <location>
        <begin position="291"/>
        <end position="532"/>
    </location>
</feature>
<dbReference type="Proteomes" id="UP000001564">
    <property type="component" value="Chromosome"/>
</dbReference>
<dbReference type="PROSITE" id="PS00211">
    <property type="entry name" value="ABC_TRANSPORTER_1"/>
    <property type="match status" value="2"/>
</dbReference>
<evidence type="ECO:0000313" key="6">
    <source>
        <dbReference type="EMBL" id="CAN00252.1"/>
    </source>
</evidence>
<comment type="similarity">
    <text evidence="1">Belongs to the ABC transporter superfamily.</text>
</comment>
<dbReference type="InterPro" id="IPR013563">
    <property type="entry name" value="Oligopep_ABC_C"/>
</dbReference>
<organism evidence="6 7">
    <name type="scientific">Clavibacter michiganensis subsp. michiganensis (strain NCPPB 382)</name>
    <dbReference type="NCBI Taxonomy" id="443906"/>
    <lineage>
        <taxon>Bacteria</taxon>
        <taxon>Bacillati</taxon>
        <taxon>Actinomycetota</taxon>
        <taxon>Actinomycetes</taxon>
        <taxon>Micrococcales</taxon>
        <taxon>Microbacteriaceae</taxon>
        <taxon>Clavibacter</taxon>
    </lineage>
</organism>
<name>A5CMG6_CLAM3</name>
<dbReference type="InterPro" id="IPR027417">
    <property type="entry name" value="P-loop_NTPase"/>
</dbReference>
<dbReference type="eggNOG" id="COG4172">
    <property type="taxonomic scope" value="Bacteria"/>
</dbReference>
<dbReference type="HOGENOM" id="CLU_000604_86_2_11"/>
<dbReference type="InterPro" id="IPR003439">
    <property type="entry name" value="ABC_transporter-like_ATP-bd"/>
</dbReference>
<keyword evidence="4 6" id="KW-0067">ATP-binding</keyword>
<dbReference type="PANTHER" id="PTHR43776:SF7">
    <property type="entry name" value="D,D-DIPEPTIDE TRANSPORT ATP-BINDING PROTEIN DDPF-RELATED"/>
    <property type="match status" value="1"/>
</dbReference>